<dbReference type="Gene3D" id="3.90.45.10">
    <property type="entry name" value="Peptide deformylase"/>
    <property type="match status" value="1"/>
</dbReference>
<keyword evidence="2" id="KW-0479">Metal-binding</keyword>
<dbReference type="NCBIfam" id="TIGR00079">
    <property type="entry name" value="pept_deformyl"/>
    <property type="match status" value="1"/>
</dbReference>
<dbReference type="NCBIfam" id="NF001159">
    <property type="entry name" value="PRK00150.1-3"/>
    <property type="match status" value="1"/>
</dbReference>
<sequence length="182" mass="19816">MSPMPVLPIRMIGDPVLRTPSTAVPLNTATPEPRIQQLIQDMEATNKDAGGIGIAAPQVGVNLRIFTWDVEGHQGAVINPELQLMGEPAFVPRQAPTEEDAILREGCLSVRGGIYGPVKRHPHVVLTGYDRAGEPLRIQADGLLAACFQHELDHLDGKLFLDRLEGDHRKTAMRALREGNPA</sequence>
<keyword evidence="2" id="KW-0378">Hydrolase</keyword>
<name>A0ABP9FYY0_9MICC</name>
<comment type="catalytic activity">
    <reaction evidence="2">
        <text>N-terminal N-formyl-L-methionyl-[peptide] + H2O = N-terminal L-methionyl-[peptide] + formate</text>
        <dbReference type="Rhea" id="RHEA:24420"/>
        <dbReference type="Rhea" id="RHEA-COMP:10639"/>
        <dbReference type="Rhea" id="RHEA-COMP:10640"/>
        <dbReference type="ChEBI" id="CHEBI:15377"/>
        <dbReference type="ChEBI" id="CHEBI:15740"/>
        <dbReference type="ChEBI" id="CHEBI:49298"/>
        <dbReference type="ChEBI" id="CHEBI:64731"/>
        <dbReference type="EC" id="3.5.1.88"/>
    </reaction>
</comment>
<evidence type="ECO:0000256" key="2">
    <source>
        <dbReference type="HAMAP-Rule" id="MF_00163"/>
    </source>
</evidence>
<evidence type="ECO:0000313" key="3">
    <source>
        <dbReference type="EMBL" id="GAA4922665.1"/>
    </source>
</evidence>
<feature type="binding site" evidence="2">
    <location>
        <position position="150"/>
    </location>
    <ligand>
        <name>Fe cation</name>
        <dbReference type="ChEBI" id="CHEBI:24875"/>
    </ligand>
</feature>
<dbReference type="Proteomes" id="UP001500368">
    <property type="component" value="Unassembled WGS sequence"/>
</dbReference>
<keyword evidence="4" id="KW-1185">Reference proteome</keyword>
<dbReference type="PIRSF" id="PIRSF004749">
    <property type="entry name" value="Pep_def"/>
    <property type="match status" value="1"/>
</dbReference>
<feature type="active site" evidence="2">
    <location>
        <position position="151"/>
    </location>
</feature>
<feature type="binding site" evidence="2">
    <location>
        <position position="107"/>
    </location>
    <ligand>
        <name>Fe cation</name>
        <dbReference type="ChEBI" id="CHEBI:24875"/>
    </ligand>
</feature>
<comment type="similarity">
    <text evidence="1 2">Belongs to the polypeptide deformylase family.</text>
</comment>
<dbReference type="InterPro" id="IPR036821">
    <property type="entry name" value="Peptide_deformylase_sf"/>
</dbReference>
<feature type="binding site" evidence="2">
    <location>
        <position position="154"/>
    </location>
    <ligand>
        <name>Fe cation</name>
        <dbReference type="ChEBI" id="CHEBI:24875"/>
    </ligand>
</feature>
<protein>
    <recommendedName>
        <fullName evidence="2">Peptide deformylase</fullName>
        <shortName evidence="2">PDF</shortName>
        <ecNumber evidence="2">3.5.1.88</ecNumber>
    </recommendedName>
    <alternativeName>
        <fullName evidence="2">Polypeptide deformylase</fullName>
    </alternativeName>
</protein>
<evidence type="ECO:0000313" key="4">
    <source>
        <dbReference type="Proteomes" id="UP001500368"/>
    </source>
</evidence>
<dbReference type="PANTHER" id="PTHR10458">
    <property type="entry name" value="PEPTIDE DEFORMYLASE"/>
    <property type="match status" value="1"/>
</dbReference>
<dbReference type="SUPFAM" id="SSF56420">
    <property type="entry name" value="Peptide deformylase"/>
    <property type="match status" value="1"/>
</dbReference>
<dbReference type="InterPro" id="IPR023635">
    <property type="entry name" value="Peptide_deformylase"/>
</dbReference>
<dbReference type="RefSeq" id="WP_345477832.1">
    <property type="nucleotide sequence ID" value="NZ_BAABLW010000007.1"/>
</dbReference>
<dbReference type="EMBL" id="BAABLW010000007">
    <property type="protein sequence ID" value="GAA4922665.1"/>
    <property type="molecule type" value="Genomic_DNA"/>
</dbReference>
<reference evidence="4" key="1">
    <citation type="journal article" date="2019" name="Int. J. Syst. Evol. Microbiol.">
        <title>The Global Catalogue of Microorganisms (GCM) 10K type strain sequencing project: providing services to taxonomists for standard genome sequencing and annotation.</title>
        <authorList>
            <consortium name="The Broad Institute Genomics Platform"/>
            <consortium name="The Broad Institute Genome Sequencing Center for Infectious Disease"/>
            <person name="Wu L."/>
            <person name="Ma J."/>
        </authorList>
    </citation>
    <scope>NUCLEOTIDE SEQUENCE [LARGE SCALE GENOMIC DNA]</scope>
    <source>
        <strain evidence="4">JCM 19129</strain>
    </source>
</reference>
<gene>
    <name evidence="2 3" type="primary">def</name>
    <name evidence="3" type="ORF">GCM10025790_19600</name>
</gene>
<accession>A0ABP9FYY0</accession>
<comment type="function">
    <text evidence="2">Removes the formyl group from the N-terminal Met of newly synthesized proteins. Requires at least a dipeptide for an efficient rate of reaction. N-terminal L-methionine is a prerequisite for activity but the enzyme has broad specificity at other positions.</text>
</comment>
<dbReference type="HAMAP" id="MF_00163">
    <property type="entry name" value="Pep_deformylase"/>
    <property type="match status" value="1"/>
</dbReference>
<keyword evidence="2" id="KW-0408">Iron</keyword>
<organism evidence="3 4">
    <name type="scientific">Nesterenkonia rhizosphaerae</name>
    <dbReference type="NCBI Taxonomy" id="1348272"/>
    <lineage>
        <taxon>Bacteria</taxon>
        <taxon>Bacillati</taxon>
        <taxon>Actinomycetota</taxon>
        <taxon>Actinomycetes</taxon>
        <taxon>Micrococcales</taxon>
        <taxon>Micrococcaceae</taxon>
        <taxon>Nesterenkonia</taxon>
    </lineage>
</organism>
<dbReference type="CDD" id="cd00487">
    <property type="entry name" value="Pep_deformylase"/>
    <property type="match status" value="1"/>
</dbReference>
<keyword evidence="2" id="KW-0648">Protein biosynthesis</keyword>
<proteinExistence type="inferred from homology"/>
<dbReference type="EC" id="3.5.1.88" evidence="2"/>
<dbReference type="PRINTS" id="PR01576">
    <property type="entry name" value="PDEFORMYLASE"/>
</dbReference>
<dbReference type="PANTHER" id="PTHR10458:SF22">
    <property type="entry name" value="PEPTIDE DEFORMYLASE"/>
    <property type="match status" value="1"/>
</dbReference>
<evidence type="ECO:0000256" key="1">
    <source>
        <dbReference type="ARBA" id="ARBA00010759"/>
    </source>
</evidence>
<comment type="caution">
    <text evidence="3">The sequence shown here is derived from an EMBL/GenBank/DDBJ whole genome shotgun (WGS) entry which is preliminary data.</text>
</comment>
<comment type="cofactor">
    <cofactor evidence="2">
        <name>Fe(2+)</name>
        <dbReference type="ChEBI" id="CHEBI:29033"/>
    </cofactor>
    <text evidence="2">Binds 1 Fe(2+) ion.</text>
</comment>
<dbReference type="Pfam" id="PF01327">
    <property type="entry name" value="Pep_deformylase"/>
    <property type="match status" value="1"/>
</dbReference>